<evidence type="ECO:0000256" key="1">
    <source>
        <dbReference type="SAM" id="MobiDB-lite"/>
    </source>
</evidence>
<keyword evidence="4" id="KW-1185">Reference proteome</keyword>
<dbReference type="PANTHER" id="PTHR22306">
    <property type="entry name" value="CHROMOSOME 7 OPEN READING FRAME 50"/>
    <property type="match status" value="1"/>
</dbReference>
<name>A0A8T9C8D7_9HELO</name>
<proteinExistence type="predicted"/>
<gene>
    <name evidence="3" type="primary">CG050</name>
    <name evidence="3" type="ORF">LSUE1_G003708</name>
</gene>
<sequence length="466" mass="52326">MPSATESDTPTRIPAWKRLGLKLKSAQDIPASPPIEPLNPKRKRPNEVKEATPLKKSKPSPNVDSLSTTAHVTPKLARKKSVTFTPETKIEDGDSIKQLFSAWKAEQNSQEDLSAPVFQTPQYQKVEEVVDPTLNEKERRVKRVKTLKQGEDESKDPEAKDSTKAKKKKKKPETPQKTPVPFKPAEHEQASKPTKQLKSKKERKPRTAKSPTTTVLPEKPFLAYLKEYTESRETWKFKKNHQSQLLKHLFNIDIIPSEYAHYIYEYVKGLQGGVRTRLRDTAIAIKVKDQEEPFPADMENSEQRKREYDVAMNEYAATMIAADMGPNVNYEEGVLLGLSDVAMPKRVAKRKRAETILAKLGSGEGEAVGGGTRPQEVEDDIQKRLRVNDGKIVRKRKQRTVLADDDSSSEDSSDESSSDEDELTQLQRDGLEDTSSSSSSSEDESESELEDSGSEDEDGSEESDSE</sequence>
<feature type="compositionally biased region" description="Acidic residues" evidence="1">
    <location>
        <begin position="441"/>
        <end position="466"/>
    </location>
</feature>
<dbReference type="InterPro" id="IPR019327">
    <property type="entry name" value="WKF"/>
</dbReference>
<protein>
    <recommendedName>
        <fullName evidence="2">WKF domain-containing protein</fullName>
    </recommendedName>
</protein>
<feature type="compositionally biased region" description="Polar residues" evidence="1">
    <location>
        <begin position="106"/>
        <end position="123"/>
    </location>
</feature>
<evidence type="ECO:0000313" key="4">
    <source>
        <dbReference type="Proteomes" id="UP000469558"/>
    </source>
</evidence>
<comment type="caution">
    <text evidence="3">The sequence shown here is derived from an EMBL/GenBank/DDBJ whole genome shotgun (WGS) entry which is preliminary data.</text>
</comment>
<evidence type="ECO:0000313" key="3">
    <source>
        <dbReference type="EMBL" id="TVY78417.1"/>
    </source>
</evidence>
<feature type="region of interest" description="Disordered" evidence="1">
    <location>
        <begin position="398"/>
        <end position="466"/>
    </location>
</feature>
<dbReference type="Pfam" id="PF10180">
    <property type="entry name" value="WKF"/>
    <property type="match status" value="1"/>
</dbReference>
<feature type="region of interest" description="Disordered" evidence="1">
    <location>
        <begin position="24"/>
        <end position="79"/>
    </location>
</feature>
<dbReference type="OrthoDB" id="10261563at2759"/>
<feature type="compositionally biased region" description="Basic residues" evidence="1">
    <location>
        <begin position="195"/>
        <end position="207"/>
    </location>
</feature>
<feature type="domain" description="WKF" evidence="2">
    <location>
        <begin position="223"/>
        <end position="283"/>
    </location>
</feature>
<feature type="region of interest" description="Disordered" evidence="1">
    <location>
        <begin position="104"/>
        <end position="213"/>
    </location>
</feature>
<dbReference type="EMBL" id="QGMK01000768">
    <property type="protein sequence ID" value="TVY78417.1"/>
    <property type="molecule type" value="Genomic_DNA"/>
</dbReference>
<dbReference type="Proteomes" id="UP000469558">
    <property type="component" value="Unassembled WGS sequence"/>
</dbReference>
<dbReference type="PANTHER" id="PTHR22306:SF2">
    <property type="entry name" value="CHROMOSOME 7 OPEN READING FRAME 50"/>
    <property type="match status" value="1"/>
</dbReference>
<feature type="compositionally biased region" description="Acidic residues" evidence="1">
    <location>
        <begin position="403"/>
        <end position="423"/>
    </location>
</feature>
<feature type="compositionally biased region" description="Basic and acidic residues" evidence="1">
    <location>
        <begin position="148"/>
        <end position="164"/>
    </location>
</feature>
<accession>A0A8T9C8D7</accession>
<evidence type="ECO:0000259" key="2">
    <source>
        <dbReference type="Pfam" id="PF10180"/>
    </source>
</evidence>
<feature type="compositionally biased region" description="Polar residues" evidence="1">
    <location>
        <begin position="59"/>
        <end position="71"/>
    </location>
</feature>
<organism evidence="3 4">
    <name type="scientific">Lachnellula suecica</name>
    <dbReference type="NCBI Taxonomy" id="602035"/>
    <lineage>
        <taxon>Eukaryota</taxon>
        <taxon>Fungi</taxon>
        <taxon>Dikarya</taxon>
        <taxon>Ascomycota</taxon>
        <taxon>Pezizomycotina</taxon>
        <taxon>Leotiomycetes</taxon>
        <taxon>Helotiales</taxon>
        <taxon>Lachnaceae</taxon>
        <taxon>Lachnellula</taxon>
    </lineage>
</organism>
<dbReference type="AlphaFoldDB" id="A0A8T9C8D7"/>
<reference evidence="3 4" key="1">
    <citation type="submission" date="2018-05" db="EMBL/GenBank/DDBJ databases">
        <title>Genome sequencing and assembly of the regulated plant pathogen Lachnellula willkommii and related sister species for the development of diagnostic species identification markers.</title>
        <authorList>
            <person name="Giroux E."/>
            <person name="Bilodeau G."/>
        </authorList>
    </citation>
    <scope>NUCLEOTIDE SEQUENCE [LARGE SCALE GENOMIC DNA]</scope>
    <source>
        <strain evidence="3 4">CBS 268.59</strain>
    </source>
</reference>